<dbReference type="GO" id="GO:0000150">
    <property type="term" value="F:DNA strand exchange activity"/>
    <property type="evidence" value="ECO:0007669"/>
    <property type="project" value="InterPro"/>
</dbReference>
<evidence type="ECO:0000259" key="2">
    <source>
        <dbReference type="Pfam" id="PF00239"/>
    </source>
</evidence>
<dbReference type="Gene3D" id="3.40.50.1390">
    <property type="entry name" value="Resolvase, N-terminal catalytic domain"/>
    <property type="match status" value="1"/>
</dbReference>
<dbReference type="RefSeq" id="WP_176574856.1">
    <property type="nucleotide sequence ID" value="NZ_CBDRGH010000014.1"/>
</dbReference>
<feature type="domain" description="Resolvase/invertase-type recombinase catalytic" evidence="2">
    <location>
        <begin position="15"/>
        <end position="75"/>
    </location>
</feature>
<name>A0A7H8T3K0_STRCX</name>
<sequence length="104" mass="11494">MTFPQVANVKTRSARASCEKVFTGKASGKLARRELGNALMVAREGDPLVVTKRNRVGRTLENLIELTKELQKRGWPGRLDSAKPPASPKIPRSRTSLRRISAGR</sequence>
<dbReference type="SUPFAM" id="SSF53041">
    <property type="entry name" value="Resolvase-like"/>
    <property type="match status" value="1"/>
</dbReference>
<dbReference type="InterPro" id="IPR036162">
    <property type="entry name" value="Resolvase-like_N_sf"/>
</dbReference>
<gene>
    <name evidence="3" type="ORF">HUT05_09800</name>
</gene>
<keyword evidence="4" id="KW-1185">Reference proteome</keyword>
<evidence type="ECO:0000256" key="1">
    <source>
        <dbReference type="SAM" id="MobiDB-lite"/>
    </source>
</evidence>
<evidence type="ECO:0000313" key="3">
    <source>
        <dbReference type="EMBL" id="QKZ17612.1"/>
    </source>
</evidence>
<dbReference type="GO" id="GO:0003677">
    <property type="term" value="F:DNA binding"/>
    <property type="evidence" value="ECO:0007669"/>
    <property type="project" value="InterPro"/>
</dbReference>
<dbReference type="Pfam" id="PF00239">
    <property type="entry name" value="Resolvase"/>
    <property type="match status" value="1"/>
</dbReference>
<organism evidence="3 4">
    <name type="scientific">Streptomyces chartreusis</name>
    <dbReference type="NCBI Taxonomy" id="1969"/>
    <lineage>
        <taxon>Bacteria</taxon>
        <taxon>Bacillati</taxon>
        <taxon>Actinomycetota</taxon>
        <taxon>Actinomycetes</taxon>
        <taxon>Kitasatosporales</taxon>
        <taxon>Streptomycetaceae</taxon>
        <taxon>Streptomyces</taxon>
    </lineage>
</organism>
<accession>A0A7H8T3K0</accession>
<feature type="region of interest" description="Disordered" evidence="1">
    <location>
        <begin position="74"/>
        <end position="104"/>
    </location>
</feature>
<protein>
    <submittedName>
        <fullName evidence="3">Recombinase family protein</fullName>
    </submittedName>
</protein>
<dbReference type="EMBL" id="CP056041">
    <property type="protein sequence ID" value="QKZ17612.1"/>
    <property type="molecule type" value="Genomic_DNA"/>
</dbReference>
<evidence type="ECO:0000313" key="4">
    <source>
        <dbReference type="Proteomes" id="UP000509418"/>
    </source>
</evidence>
<reference evidence="3 4" key="1">
    <citation type="submission" date="2020-06" db="EMBL/GenBank/DDBJ databases">
        <title>Genome mining for natural products.</title>
        <authorList>
            <person name="Zhang B."/>
            <person name="Shi J."/>
            <person name="Ge H."/>
        </authorList>
    </citation>
    <scope>NUCLEOTIDE SEQUENCE [LARGE SCALE GENOMIC DNA]</scope>
    <source>
        <strain evidence="3 4">NA02069</strain>
    </source>
</reference>
<dbReference type="AlphaFoldDB" id="A0A7H8T3K0"/>
<dbReference type="InterPro" id="IPR006119">
    <property type="entry name" value="Resolv_N"/>
</dbReference>
<dbReference type="Proteomes" id="UP000509418">
    <property type="component" value="Chromosome"/>
</dbReference>
<proteinExistence type="predicted"/>